<keyword evidence="4" id="KW-0238">DNA-binding</keyword>
<dbReference type="Gene3D" id="1.10.1740.10">
    <property type="match status" value="1"/>
</dbReference>
<name>A0ABT9GVR3_9GAMM</name>
<dbReference type="InterPro" id="IPR013325">
    <property type="entry name" value="RNA_pol_sigma_r2"/>
</dbReference>
<evidence type="ECO:0000259" key="7">
    <source>
        <dbReference type="Pfam" id="PF08281"/>
    </source>
</evidence>
<dbReference type="InterPro" id="IPR014284">
    <property type="entry name" value="RNA_pol_sigma-70_dom"/>
</dbReference>
<feature type="domain" description="RNA polymerase sigma factor 70 region 4 type 2" evidence="7">
    <location>
        <begin position="116"/>
        <end position="163"/>
    </location>
</feature>
<dbReference type="EMBL" id="JAUZVZ010000003">
    <property type="protein sequence ID" value="MDP4535139.1"/>
    <property type="molecule type" value="Genomic_DNA"/>
</dbReference>
<evidence type="ECO:0000313" key="9">
    <source>
        <dbReference type="Proteomes" id="UP001231616"/>
    </source>
</evidence>
<dbReference type="InterPro" id="IPR039425">
    <property type="entry name" value="RNA_pol_sigma-70-like"/>
</dbReference>
<evidence type="ECO:0000256" key="1">
    <source>
        <dbReference type="ARBA" id="ARBA00010641"/>
    </source>
</evidence>
<evidence type="ECO:0000256" key="2">
    <source>
        <dbReference type="ARBA" id="ARBA00023015"/>
    </source>
</evidence>
<dbReference type="RefSeq" id="WP_305892408.1">
    <property type="nucleotide sequence ID" value="NZ_JAUZVZ010000003.1"/>
</dbReference>
<dbReference type="InterPro" id="IPR013249">
    <property type="entry name" value="RNA_pol_sigma70_r4_t2"/>
</dbReference>
<comment type="caution">
    <text evidence="8">The sequence shown here is derived from an EMBL/GenBank/DDBJ whole genome shotgun (WGS) entry which is preliminary data.</text>
</comment>
<dbReference type="SUPFAM" id="SSF88659">
    <property type="entry name" value="Sigma3 and sigma4 domains of RNA polymerase sigma factors"/>
    <property type="match status" value="1"/>
</dbReference>
<feature type="domain" description="RNA polymerase sigma-70 region 2" evidence="6">
    <location>
        <begin position="24"/>
        <end position="89"/>
    </location>
</feature>
<dbReference type="Pfam" id="PF08281">
    <property type="entry name" value="Sigma70_r4_2"/>
    <property type="match status" value="1"/>
</dbReference>
<evidence type="ECO:0000259" key="6">
    <source>
        <dbReference type="Pfam" id="PF04542"/>
    </source>
</evidence>
<dbReference type="InterPro" id="IPR007627">
    <property type="entry name" value="RNA_pol_sigma70_r2"/>
</dbReference>
<organism evidence="8 9">
    <name type="scientific">Alkalimonas collagenimarina</name>
    <dbReference type="NCBI Taxonomy" id="400390"/>
    <lineage>
        <taxon>Bacteria</taxon>
        <taxon>Pseudomonadati</taxon>
        <taxon>Pseudomonadota</taxon>
        <taxon>Gammaproteobacteria</taxon>
        <taxon>Alkalimonas</taxon>
    </lineage>
</organism>
<dbReference type="PANTHER" id="PTHR43133:SF8">
    <property type="entry name" value="RNA POLYMERASE SIGMA FACTOR HI_1459-RELATED"/>
    <property type="match status" value="1"/>
</dbReference>
<keyword evidence="9" id="KW-1185">Reference proteome</keyword>
<keyword evidence="5" id="KW-0804">Transcription</keyword>
<sequence length="171" mass="19846">MHDAEIELLVLAVQDGERKAFTLLYRYFYPGMRRFAAGRLADSSVADDLVQNVWLKVNQRIRSLDDPRVFRSWLYRALRWELMDFHKARGNQPHDAITEAHAVSDEPDETPSLLPLLQQLPANERDVVELYYLHDLSVHETALALQLPEGTVKSRLHRARQQLQQLYGEAN</sequence>
<accession>A0ABT9GVR3</accession>
<dbReference type="Proteomes" id="UP001231616">
    <property type="component" value="Unassembled WGS sequence"/>
</dbReference>
<dbReference type="Pfam" id="PF04542">
    <property type="entry name" value="Sigma70_r2"/>
    <property type="match status" value="1"/>
</dbReference>
<reference evidence="8 9" key="1">
    <citation type="submission" date="2023-08" db="EMBL/GenBank/DDBJ databases">
        <authorList>
            <person name="Joshi A."/>
            <person name="Thite S."/>
        </authorList>
    </citation>
    <scope>NUCLEOTIDE SEQUENCE [LARGE SCALE GENOMIC DNA]</scope>
    <source>
        <strain evidence="8 9">AC40</strain>
    </source>
</reference>
<dbReference type="InterPro" id="IPR036388">
    <property type="entry name" value="WH-like_DNA-bd_sf"/>
</dbReference>
<evidence type="ECO:0000313" key="8">
    <source>
        <dbReference type="EMBL" id="MDP4535139.1"/>
    </source>
</evidence>
<dbReference type="CDD" id="cd06171">
    <property type="entry name" value="Sigma70_r4"/>
    <property type="match status" value="1"/>
</dbReference>
<evidence type="ECO:0000256" key="4">
    <source>
        <dbReference type="ARBA" id="ARBA00023125"/>
    </source>
</evidence>
<comment type="similarity">
    <text evidence="1">Belongs to the sigma-70 factor family. ECF subfamily.</text>
</comment>
<dbReference type="PANTHER" id="PTHR43133">
    <property type="entry name" value="RNA POLYMERASE ECF-TYPE SIGMA FACTO"/>
    <property type="match status" value="1"/>
</dbReference>
<keyword evidence="3" id="KW-0731">Sigma factor</keyword>
<dbReference type="NCBIfam" id="TIGR02937">
    <property type="entry name" value="sigma70-ECF"/>
    <property type="match status" value="1"/>
</dbReference>
<evidence type="ECO:0000256" key="5">
    <source>
        <dbReference type="ARBA" id="ARBA00023163"/>
    </source>
</evidence>
<dbReference type="SUPFAM" id="SSF88946">
    <property type="entry name" value="Sigma2 domain of RNA polymerase sigma factors"/>
    <property type="match status" value="1"/>
</dbReference>
<dbReference type="InterPro" id="IPR013324">
    <property type="entry name" value="RNA_pol_sigma_r3/r4-like"/>
</dbReference>
<proteinExistence type="inferred from homology"/>
<gene>
    <name evidence="8" type="ORF">Q3O60_02925</name>
</gene>
<keyword evidence="2" id="KW-0805">Transcription regulation</keyword>
<evidence type="ECO:0000256" key="3">
    <source>
        <dbReference type="ARBA" id="ARBA00023082"/>
    </source>
</evidence>
<dbReference type="Gene3D" id="1.10.10.10">
    <property type="entry name" value="Winged helix-like DNA-binding domain superfamily/Winged helix DNA-binding domain"/>
    <property type="match status" value="1"/>
</dbReference>
<protein>
    <submittedName>
        <fullName evidence="8">Sigma-70 family RNA polymerase sigma factor</fullName>
    </submittedName>
</protein>